<gene>
    <name evidence="2" type="ORF">J4E00_09710</name>
</gene>
<comment type="caution">
    <text evidence="2">The sequence shown here is derived from an EMBL/GenBank/DDBJ whole genome shotgun (WGS) entry which is preliminary data.</text>
</comment>
<feature type="signal peptide" evidence="1">
    <location>
        <begin position="1"/>
        <end position="26"/>
    </location>
</feature>
<dbReference type="Proteomes" id="UP000664369">
    <property type="component" value="Unassembled WGS sequence"/>
</dbReference>
<protein>
    <submittedName>
        <fullName evidence="2">DUF4270 family protein</fullName>
    </submittedName>
</protein>
<sequence length="443" mass="47559">MWTKPAWGARLAQWLKVSLLVAAVTACDPAGNITIDVPQVSPSGSGYYVDTLTVRLATVWHDSVATSASDDLLVGRYHDPRLGTITARSYFRVGLAAAYAPGSTEVFDSLVLELKPDAYRYGDTTRQQTVEVHRLRDQFEDAKTYYAFNQLSYDATVLNQGTSARPIYARPSLRTLRLRLADALGRELLSGGQAGRLTTEAEVNYLLAGLVLTPGANDDAALLRTQVSAEGGALHLYTHDPAAPLSAIAQEFTLAAGTKHFYQVTADRTGTLLTPLTTPLQSLDVAQTAQEAYIDGVLGLQTKVEIPYLTDLRTFGSTLTIVQAYLTAEVVPGSSTRYLGPPTNLAVYLSGRGNQQGLALGSSTTGTVVSVPFQSGTSALTGLETGRYSLSVTEYCQAVANRTLDNNGLLLASATPTAPERVVLGGPRRSENRLKLTLYFMNK</sequence>
<dbReference type="InterPro" id="IPR025366">
    <property type="entry name" value="DUF4270"/>
</dbReference>
<evidence type="ECO:0000313" key="2">
    <source>
        <dbReference type="EMBL" id="MBO2009326.1"/>
    </source>
</evidence>
<reference evidence="2 3" key="1">
    <citation type="submission" date="2021-03" db="EMBL/GenBank/DDBJ databases">
        <authorList>
            <person name="Kim M.K."/>
        </authorList>
    </citation>
    <scope>NUCLEOTIDE SEQUENCE [LARGE SCALE GENOMIC DNA]</scope>
    <source>
        <strain evidence="2 3">BT442</strain>
    </source>
</reference>
<proteinExistence type="predicted"/>
<dbReference type="PROSITE" id="PS51257">
    <property type="entry name" value="PROKAR_LIPOPROTEIN"/>
    <property type="match status" value="1"/>
</dbReference>
<dbReference type="Pfam" id="PF14092">
    <property type="entry name" value="DUF4270"/>
    <property type="match status" value="1"/>
</dbReference>
<accession>A0ABS3QDK4</accession>
<keyword evidence="3" id="KW-1185">Reference proteome</keyword>
<evidence type="ECO:0000313" key="3">
    <source>
        <dbReference type="Proteomes" id="UP000664369"/>
    </source>
</evidence>
<organism evidence="2 3">
    <name type="scientific">Hymenobacter negativus</name>
    <dbReference type="NCBI Taxonomy" id="2795026"/>
    <lineage>
        <taxon>Bacteria</taxon>
        <taxon>Pseudomonadati</taxon>
        <taxon>Bacteroidota</taxon>
        <taxon>Cytophagia</taxon>
        <taxon>Cytophagales</taxon>
        <taxon>Hymenobacteraceae</taxon>
        <taxon>Hymenobacter</taxon>
    </lineage>
</organism>
<evidence type="ECO:0000256" key="1">
    <source>
        <dbReference type="SAM" id="SignalP"/>
    </source>
</evidence>
<name>A0ABS3QDK4_9BACT</name>
<feature type="chain" id="PRO_5045913452" evidence="1">
    <location>
        <begin position="27"/>
        <end position="443"/>
    </location>
</feature>
<keyword evidence="1" id="KW-0732">Signal</keyword>
<dbReference type="RefSeq" id="WP_208174965.1">
    <property type="nucleotide sequence ID" value="NZ_JAGETZ010000004.1"/>
</dbReference>
<dbReference type="EMBL" id="JAGETZ010000004">
    <property type="protein sequence ID" value="MBO2009326.1"/>
    <property type="molecule type" value="Genomic_DNA"/>
</dbReference>